<dbReference type="EMBL" id="HBUF01576561">
    <property type="protein sequence ID" value="CAG6768508.1"/>
    <property type="molecule type" value="Transcribed_RNA"/>
</dbReference>
<feature type="region of interest" description="Disordered" evidence="1">
    <location>
        <begin position="363"/>
        <end position="394"/>
    </location>
</feature>
<feature type="compositionally biased region" description="Low complexity" evidence="1">
    <location>
        <begin position="235"/>
        <end position="244"/>
    </location>
</feature>
<feature type="region of interest" description="Disordered" evidence="1">
    <location>
        <begin position="571"/>
        <end position="658"/>
    </location>
</feature>
<feature type="compositionally biased region" description="Basic and acidic residues" evidence="1">
    <location>
        <begin position="245"/>
        <end position="255"/>
    </location>
</feature>
<accession>A0A8D9EW15</accession>
<organism evidence="2">
    <name type="scientific">Cacopsylla melanoneura</name>
    <dbReference type="NCBI Taxonomy" id="428564"/>
    <lineage>
        <taxon>Eukaryota</taxon>
        <taxon>Metazoa</taxon>
        <taxon>Ecdysozoa</taxon>
        <taxon>Arthropoda</taxon>
        <taxon>Hexapoda</taxon>
        <taxon>Insecta</taxon>
        <taxon>Pterygota</taxon>
        <taxon>Neoptera</taxon>
        <taxon>Paraneoptera</taxon>
        <taxon>Hemiptera</taxon>
        <taxon>Sternorrhyncha</taxon>
        <taxon>Psylloidea</taxon>
        <taxon>Psyllidae</taxon>
        <taxon>Psyllinae</taxon>
        <taxon>Cacopsylla</taxon>
    </lineage>
</organism>
<dbReference type="Gene3D" id="1.10.10.1460">
    <property type="match status" value="1"/>
</dbReference>
<evidence type="ECO:0000313" key="2">
    <source>
        <dbReference type="EMBL" id="CAG6768508.1"/>
    </source>
</evidence>
<feature type="compositionally biased region" description="Basic residues" evidence="1">
    <location>
        <begin position="777"/>
        <end position="787"/>
    </location>
</feature>
<dbReference type="AlphaFoldDB" id="A0A8D9EW15"/>
<feature type="region of interest" description="Disordered" evidence="1">
    <location>
        <begin position="151"/>
        <end position="177"/>
    </location>
</feature>
<feature type="compositionally biased region" description="Basic residues" evidence="1">
    <location>
        <begin position="340"/>
        <end position="349"/>
    </location>
</feature>
<evidence type="ECO:0000256" key="1">
    <source>
        <dbReference type="SAM" id="MobiDB-lite"/>
    </source>
</evidence>
<feature type="compositionally biased region" description="Basic and acidic residues" evidence="1">
    <location>
        <begin position="274"/>
        <end position="295"/>
    </location>
</feature>
<feature type="region of interest" description="Disordered" evidence="1">
    <location>
        <begin position="337"/>
        <end position="356"/>
    </location>
</feature>
<proteinExistence type="predicted"/>
<feature type="compositionally biased region" description="Basic and acidic residues" evidence="1">
    <location>
        <begin position="517"/>
        <end position="530"/>
    </location>
</feature>
<feature type="compositionally biased region" description="Acidic residues" evidence="1">
    <location>
        <begin position="584"/>
        <end position="599"/>
    </location>
</feature>
<name>A0A8D9EW15_9HEMI</name>
<feature type="compositionally biased region" description="Low complexity" evidence="1">
    <location>
        <begin position="571"/>
        <end position="580"/>
    </location>
</feature>
<feature type="compositionally biased region" description="Basic and acidic residues" evidence="1">
    <location>
        <begin position="699"/>
        <end position="708"/>
    </location>
</feature>
<sequence>MEDLDTNRKYVKCKAVVCKWERDFKKKYGHNPGKADIKEADKYIRYAYKTYFYLKTSYLLENTLCEVPDDDNLNDTTLQNVSLDDNHEKSKPFDVIQKYLESTSIESPDIPDNDLGISTVKGNKQAHVLLDDNPCYNTTIDNNDIESYKLSENKSEEGLTLDQTDCNKSSGEEHQNSSIECVDDYKITSHNENVKELSRKNVENPVQLEDKHHINTTCVSKIISCLNPETEISHQENVNQNQPNENEHIFNDKTGNDSMNEAKTSLILETNECPTDKGTESTKTDIKSSDNDKVWGSHLNKSSQKTPDFTVEKSNTRSKKVLERSVSFNLANKLFDGSKFKNRNPRRSLNKSLSTSSFSLDLSSQANKTTVDENSSSVNQTHVENNDTHIGDNKQTVESNIDDKLDIKITTQKSSILMSTKNENSLVHKVENKTITTKLNNKWIERCDSQISKETKQFAKNLSVDSGIETSTEVASQDVDPTINTPTENSDTEDLTKQSENPTEDLTKLSENPTQDISKETENPTEDITKQSENPTEDITKETGNVGLMDISNENLVSMFNSVCNRHIPPNSTTNQNTSQETCSDADDDCVLNSESEDETMSRSLSQNKSCSNLSSVFKNKRSLTPQPSIKSNSTSCLQPYKSNTPFNSNTLSNINTPSNILANRKTSDGELANKSLIKEIEKTGKRKASEIEENELEPNDKDEEKSKSSRISRIIKKIKSEEKASTAVQTRARKSKQDILEDKVQSGVANDNYLKININKKVYARGKKTFTFSKFKKQQWKNKKKQNAGGGGGVLDLPLEEKPPHTG</sequence>
<feature type="compositionally biased region" description="Polar residues" evidence="1">
    <location>
        <begin position="602"/>
        <end position="658"/>
    </location>
</feature>
<feature type="region of interest" description="Disordered" evidence="1">
    <location>
        <begin position="471"/>
        <end position="546"/>
    </location>
</feature>
<reference evidence="2" key="1">
    <citation type="submission" date="2021-05" db="EMBL/GenBank/DDBJ databases">
        <authorList>
            <person name="Alioto T."/>
            <person name="Alioto T."/>
            <person name="Gomez Garrido J."/>
        </authorList>
    </citation>
    <scope>NUCLEOTIDE SEQUENCE</scope>
</reference>
<feature type="region of interest" description="Disordered" evidence="1">
    <location>
        <begin position="777"/>
        <end position="808"/>
    </location>
</feature>
<protein>
    <submittedName>
        <fullName evidence="2">Uncharacterized protein</fullName>
    </submittedName>
</protein>
<feature type="region of interest" description="Disordered" evidence="1">
    <location>
        <begin position="234"/>
        <end position="313"/>
    </location>
</feature>
<feature type="region of interest" description="Disordered" evidence="1">
    <location>
        <begin position="683"/>
        <end position="712"/>
    </location>
</feature>
<feature type="compositionally biased region" description="Polar residues" evidence="1">
    <location>
        <begin position="365"/>
        <end position="383"/>
    </location>
</feature>